<feature type="transmembrane region" description="Helical" evidence="1">
    <location>
        <begin position="7"/>
        <end position="32"/>
    </location>
</feature>
<organism evidence="2 3">
    <name type="scientific">Halobacillus karajensis</name>
    <dbReference type="NCBI Taxonomy" id="195088"/>
    <lineage>
        <taxon>Bacteria</taxon>
        <taxon>Bacillati</taxon>
        <taxon>Bacillota</taxon>
        <taxon>Bacilli</taxon>
        <taxon>Bacillales</taxon>
        <taxon>Bacillaceae</taxon>
        <taxon>Halobacillus</taxon>
    </lineage>
</organism>
<evidence type="ECO:0008006" key="4">
    <source>
        <dbReference type="Google" id="ProtNLM"/>
    </source>
</evidence>
<dbReference type="AlphaFoldDB" id="A0A059NZA4"/>
<proteinExistence type="predicted"/>
<evidence type="ECO:0000313" key="3">
    <source>
        <dbReference type="Proteomes" id="UP000028868"/>
    </source>
</evidence>
<protein>
    <recommendedName>
        <fullName evidence="4">Integral membrane protein</fullName>
    </recommendedName>
</protein>
<dbReference type="EMBL" id="CCDI010000001">
    <property type="protein sequence ID" value="CDQ23462.1"/>
    <property type="molecule type" value="Genomic_DNA"/>
</dbReference>
<feature type="transmembrane region" description="Helical" evidence="1">
    <location>
        <begin position="85"/>
        <end position="104"/>
    </location>
</feature>
<feature type="transmembrane region" description="Helical" evidence="1">
    <location>
        <begin position="58"/>
        <end position="78"/>
    </location>
</feature>
<reference evidence="2 3" key="2">
    <citation type="submission" date="2014-05" db="EMBL/GenBank/DDBJ databases">
        <title>Draft genome sequence of Halobacillus karajensis HK-03.</title>
        <authorList>
            <person name="Khelaifia S."/>
            <person name="Croce O."/>
            <person name="Lagier J.C."/>
            <person name="Raoult D."/>
        </authorList>
    </citation>
    <scope>NUCLEOTIDE SEQUENCE [LARGE SCALE GENOMIC DNA]</scope>
    <source>
        <strain evidence="2 3">HD-03</strain>
    </source>
</reference>
<feature type="transmembrane region" description="Helical" evidence="1">
    <location>
        <begin position="133"/>
        <end position="155"/>
    </location>
</feature>
<dbReference type="RefSeq" id="WP_035507239.1">
    <property type="nucleotide sequence ID" value="NZ_CCDH010000001.1"/>
</dbReference>
<accession>A0A059NZA4</accession>
<reference evidence="3" key="1">
    <citation type="submission" date="2014-03" db="EMBL/GenBank/DDBJ databases">
        <authorList>
            <person name="Urmite Genomes U."/>
        </authorList>
    </citation>
    <scope>NUCLEOTIDE SEQUENCE [LARGE SCALE GENOMIC DNA]</scope>
    <source>
        <strain evidence="3">HD-03</strain>
    </source>
</reference>
<comment type="caution">
    <text evidence="2">The sequence shown here is derived from an EMBL/GenBank/DDBJ whole genome shotgun (WGS) entry which is preliminary data.</text>
</comment>
<sequence length="165" mass="19298">MRDKFTFWFITGHLWIQFIMLGSMLLNTFMVYPNIFYDIPHSFEVGLTFMEVASPHTYFPPIGLMSILTGFLAFLFVWPYKKERLWVGVSMFMIILEGAASIIFEWPRNEIMFIEGASVHSVEFLKQTAREFLVVHGFRVLCNVAGSIFIFVGLLKYYRHQISTN</sequence>
<keyword evidence="1" id="KW-0812">Transmembrane</keyword>
<evidence type="ECO:0000313" key="2">
    <source>
        <dbReference type="EMBL" id="CDQ23462.1"/>
    </source>
</evidence>
<keyword evidence="1" id="KW-1133">Transmembrane helix</keyword>
<evidence type="ECO:0000256" key="1">
    <source>
        <dbReference type="SAM" id="Phobius"/>
    </source>
</evidence>
<dbReference type="Proteomes" id="UP000028868">
    <property type="component" value="Unassembled WGS sequence"/>
</dbReference>
<name>A0A059NZA4_9BACI</name>
<keyword evidence="1" id="KW-0472">Membrane</keyword>
<gene>
    <name evidence="2" type="ORF">BN983_01690</name>
</gene>
<keyword evidence="3" id="KW-1185">Reference proteome</keyword>